<sequence>MAKTEKELCALMERVNDYWIGQNPETGDCAWERAAYFLGNMAAYEILKKPEYLEYAVRWAENNGWNFYRNPQDQATNADDLSCGETYLDLMEKYGVKGSMEHIRKTMEWTAQDPQNDYWWWIDAIYMALHFYNRAGLCLKEEKLFDKAYRLFLNTKKERGLYDEQEGLWFRDENYLPDRARTADGKKVFWSRGNGWVFAGLARTLEILPEEHAYYREYEQTFRRMAQALRSCQQEDGFWHTSLLSPQEFDMPETSGTVLNVLGMLMGIRLGILPEDYRDCAIRGFDALVREAVQEDGRIAWVQTVAAAPGPVRKECTNDYAVGTFLLVCRELIYEMRAE</sequence>
<name>A0A9D2L2P1_9FIRM</name>
<evidence type="ECO:0000313" key="2">
    <source>
        <dbReference type="EMBL" id="HJA94636.1"/>
    </source>
</evidence>
<organism evidence="2 3">
    <name type="scientific">Candidatus Eisenbergiella merdipullorum</name>
    <dbReference type="NCBI Taxonomy" id="2838553"/>
    <lineage>
        <taxon>Bacteria</taxon>
        <taxon>Bacillati</taxon>
        <taxon>Bacillota</taxon>
        <taxon>Clostridia</taxon>
        <taxon>Lachnospirales</taxon>
        <taxon>Lachnospiraceae</taxon>
        <taxon>Eisenbergiella</taxon>
    </lineage>
</organism>
<dbReference type="SUPFAM" id="SSF48208">
    <property type="entry name" value="Six-hairpin glycosidases"/>
    <property type="match status" value="1"/>
</dbReference>
<dbReference type="Gene3D" id="1.50.10.10">
    <property type="match status" value="1"/>
</dbReference>
<evidence type="ECO:0000313" key="3">
    <source>
        <dbReference type="Proteomes" id="UP000886858"/>
    </source>
</evidence>
<dbReference type="InterPro" id="IPR052043">
    <property type="entry name" value="PolySaccharide_Degr_Enz"/>
</dbReference>
<dbReference type="GO" id="GO:0005975">
    <property type="term" value="P:carbohydrate metabolic process"/>
    <property type="evidence" value="ECO:0007669"/>
    <property type="project" value="InterPro"/>
</dbReference>
<dbReference type="InterPro" id="IPR010905">
    <property type="entry name" value="Glyco_hydro_88"/>
</dbReference>
<dbReference type="PANTHER" id="PTHR33886:SF8">
    <property type="entry name" value="UNSATURATED RHAMNOGALACTURONAN HYDROLASE (EUROFUNG)"/>
    <property type="match status" value="1"/>
</dbReference>
<gene>
    <name evidence="2" type="ORF">H9717_16240</name>
</gene>
<evidence type="ECO:0000256" key="1">
    <source>
        <dbReference type="ARBA" id="ARBA00022801"/>
    </source>
</evidence>
<dbReference type="PANTHER" id="PTHR33886">
    <property type="entry name" value="UNSATURATED RHAMNOGALACTURONAN HYDROLASE (EUROFUNG)"/>
    <property type="match status" value="1"/>
</dbReference>
<keyword evidence="1 2" id="KW-0378">Hydrolase</keyword>
<accession>A0A9D2L2P1</accession>
<reference evidence="2" key="2">
    <citation type="submission" date="2021-04" db="EMBL/GenBank/DDBJ databases">
        <authorList>
            <person name="Gilroy R."/>
        </authorList>
    </citation>
    <scope>NUCLEOTIDE SEQUENCE</scope>
    <source>
        <strain evidence="2">CHK179-7159</strain>
    </source>
</reference>
<dbReference type="EMBL" id="DWYY01000191">
    <property type="protein sequence ID" value="HJA94636.1"/>
    <property type="molecule type" value="Genomic_DNA"/>
</dbReference>
<proteinExistence type="predicted"/>
<dbReference type="Pfam" id="PF07470">
    <property type="entry name" value="Glyco_hydro_88"/>
    <property type="match status" value="1"/>
</dbReference>
<dbReference type="InterPro" id="IPR008928">
    <property type="entry name" value="6-hairpin_glycosidase_sf"/>
</dbReference>
<dbReference type="InterPro" id="IPR012341">
    <property type="entry name" value="6hp_glycosidase-like_sf"/>
</dbReference>
<dbReference type="GO" id="GO:0016787">
    <property type="term" value="F:hydrolase activity"/>
    <property type="evidence" value="ECO:0007669"/>
    <property type="project" value="UniProtKB-KW"/>
</dbReference>
<dbReference type="Proteomes" id="UP000886858">
    <property type="component" value="Unassembled WGS sequence"/>
</dbReference>
<reference evidence="2" key="1">
    <citation type="journal article" date="2021" name="PeerJ">
        <title>Extensive microbial diversity within the chicken gut microbiome revealed by metagenomics and culture.</title>
        <authorList>
            <person name="Gilroy R."/>
            <person name="Ravi A."/>
            <person name="Getino M."/>
            <person name="Pursley I."/>
            <person name="Horton D.L."/>
            <person name="Alikhan N.F."/>
            <person name="Baker D."/>
            <person name="Gharbi K."/>
            <person name="Hall N."/>
            <person name="Watson M."/>
            <person name="Adriaenssens E.M."/>
            <person name="Foster-Nyarko E."/>
            <person name="Jarju S."/>
            <person name="Secka A."/>
            <person name="Antonio M."/>
            <person name="Oren A."/>
            <person name="Chaudhuri R.R."/>
            <person name="La Ragione R."/>
            <person name="Hildebrand F."/>
            <person name="Pallen M.J."/>
        </authorList>
    </citation>
    <scope>NUCLEOTIDE SEQUENCE</scope>
    <source>
        <strain evidence="2">CHK179-7159</strain>
    </source>
</reference>
<comment type="caution">
    <text evidence="2">The sequence shown here is derived from an EMBL/GenBank/DDBJ whole genome shotgun (WGS) entry which is preliminary data.</text>
</comment>
<protein>
    <submittedName>
        <fullName evidence="2">Glycoside hydrolase family 88 protein</fullName>
    </submittedName>
</protein>
<dbReference type="AlphaFoldDB" id="A0A9D2L2P1"/>